<keyword evidence="6" id="KW-1185">Reference proteome</keyword>
<evidence type="ECO:0000256" key="1">
    <source>
        <dbReference type="ARBA" id="ARBA00022723"/>
    </source>
</evidence>
<dbReference type="PROSITE" id="PS51677">
    <property type="entry name" value="NODB"/>
    <property type="match status" value="1"/>
</dbReference>
<dbReference type="SUPFAM" id="SSF88713">
    <property type="entry name" value="Glycoside hydrolase/deacetylase"/>
    <property type="match status" value="1"/>
</dbReference>
<dbReference type="Gene3D" id="3.20.20.370">
    <property type="entry name" value="Glycoside hydrolase/deacetylase"/>
    <property type="match status" value="1"/>
</dbReference>
<comment type="caution">
    <text evidence="5">The sequence shown here is derived from an EMBL/GenBank/DDBJ whole genome shotgun (WGS) entry which is preliminary data.</text>
</comment>
<evidence type="ECO:0000256" key="2">
    <source>
        <dbReference type="ARBA" id="ARBA00022801"/>
    </source>
</evidence>
<dbReference type="PANTHER" id="PTHR10587:SF133">
    <property type="entry name" value="CHITIN DEACETYLASE 1-RELATED"/>
    <property type="match status" value="1"/>
</dbReference>
<dbReference type="PANTHER" id="PTHR10587">
    <property type="entry name" value="GLYCOSYL TRANSFERASE-RELATED"/>
    <property type="match status" value="1"/>
</dbReference>
<dbReference type="InterPro" id="IPR050248">
    <property type="entry name" value="Polysacc_deacetylase_ArnD"/>
</dbReference>
<dbReference type="CDD" id="cd10917">
    <property type="entry name" value="CE4_NodB_like_6s_7s"/>
    <property type="match status" value="1"/>
</dbReference>
<gene>
    <name evidence="5" type="ORF">GCM10010151_08100</name>
</gene>
<name>A0ABN0VYV0_9ACTN</name>
<dbReference type="Proteomes" id="UP001501822">
    <property type="component" value="Unassembled WGS sequence"/>
</dbReference>
<keyword evidence="3" id="KW-0472">Membrane</keyword>
<feature type="transmembrane region" description="Helical" evidence="3">
    <location>
        <begin position="22"/>
        <end position="46"/>
    </location>
</feature>
<accession>A0ABN0VYV0</accession>
<keyword evidence="3" id="KW-0812">Transmembrane</keyword>
<protein>
    <recommendedName>
        <fullName evidence="4">NodB homology domain-containing protein</fullName>
    </recommendedName>
</protein>
<keyword evidence="1" id="KW-0479">Metal-binding</keyword>
<evidence type="ECO:0000313" key="6">
    <source>
        <dbReference type="Proteomes" id="UP001501822"/>
    </source>
</evidence>
<sequence length="284" mass="30319">MTNDENDKNDKDEKIGFLQRRWVLPAALGAAVLVGGVVGAGVFLLAGSPSHEDRSAAHRAAKPRPAAPAKVDCHVRKCIALTFDDGPVTGTAKLLDILKAHGAHATFFVLGQQVANNQDILKREATEGHQIGNHTFDHAKLTGAPKAKVEDELIRTQEAILQATGTTPTVMRPTYGYSDKQLNGIAKEMGLAQILWTVDTLDWKDRNTALVTKRVLAGAKPGHIVIMHDIRPTSVAAMPGILDALTKQGYAFVTVSELYGGTLVPGDRYPPFLGSPTAGPAPPM</sequence>
<organism evidence="5 6">
    <name type="scientific">Actinoallomurus spadix</name>
    <dbReference type="NCBI Taxonomy" id="79912"/>
    <lineage>
        <taxon>Bacteria</taxon>
        <taxon>Bacillati</taxon>
        <taxon>Actinomycetota</taxon>
        <taxon>Actinomycetes</taxon>
        <taxon>Streptosporangiales</taxon>
        <taxon>Thermomonosporaceae</taxon>
        <taxon>Actinoallomurus</taxon>
    </lineage>
</organism>
<reference evidence="5 6" key="1">
    <citation type="journal article" date="2019" name="Int. J. Syst. Evol. Microbiol.">
        <title>The Global Catalogue of Microorganisms (GCM) 10K type strain sequencing project: providing services to taxonomists for standard genome sequencing and annotation.</title>
        <authorList>
            <consortium name="The Broad Institute Genomics Platform"/>
            <consortium name="The Broad Institute Genome Sequencing Center for Infectious Disease"/>
            <person name="Wu L."/>
            <person name="Ma J."/>
        </authorList>
    </citation>
    <scope>NUCLEOTIDE SEQUENCE [LARGE SCALE GENOMIC DNA]</scope>
    <source>
        <strain evidence="5 6">JCM 3146</strain>
    </source>
</reference>
<dbReference type="InterPro" id="IPR011330">
    <property type="entry name" value="Glyco_hydro/deAcase_b/a-brl"/>
</dbReference>
<keyword evidence="3" id="KW-1133">Transmembrane helix</keyword>
<dbReference type="InterPro" id="IPR002509">
    <property type="entry name" value="NODB_dom"/>
</dbReference>
<evidence type="ECO:0000313" key="5">
    <source>
        <dbReference type="EMBL" id="GAA0320779.1"/>
    </source>
</evidence>
<keyword evidence="2" id="KW-0378">Hydrolase</keyword>
<dbReference type="Pfam" id="PF01522">
    <property type="entry name" value="Polysacc_deac_1"/>
    <property type="match status" value="1"/>
</dbReference>
<proteinExistence type="predicted"/>
<feature type="domain" description="NodB homology" evidence="4">
    <location>
        <begin position="77"/>
        <end position="253"/>
    </location>
</feature>
<evidence type="ECO:0000256" key="3">
    <source>
        <dbReference type="SAM" id="Phobius"/>
    </source>
</evidence>
<evidence type="ECO:0000259" key="4">
    <source>
        <dbReference type="PROSITE" id="PS51677"/>
    </source>
</evidence>
<dbReference type="EMBL" id="BAAABM010000007">
    <property type="protein sequence ID" value="GAA0320779.1"/>
    <property type="molecule type" value="Genomic_DNA"/>
</dbReference>